<evidence type="ECO:0000313" key="4">
    <source>
        <dbReference type="Proteomes" id="UP000598196"/>
    </source>
</evidence>
<dbReference type="AlphaFoldDB" id="A0A918DEJ7"/>
<evidence type="ECO:0000256" key="1">
    <source>
        <dbReference type="ARBA" id="ARBA00022679"/>
    </source>
</evidence>
<accession>A0A918DEJ7</accession>
<organism evidence="3 4">
    <name type="scientific">Gemmobacter aquaticus</name>
    <dbReference type="NCBI Taxonomy" id="490185"/>
    <lineage>
        <taxon>Bacteria</taxon>
        <taxon>Pseudomonadati</taxon>
        <taxon>Pseudomonadota</taxon>
        <taxon>Alphaproteobacteria</taxon>
        <taxon>Rhodobacterales</taxon>
        <taxon>Paracoccaceae</taxon>
        <taxon>Gemmobacter</taxon>
    </lineage>
</organism>
<dbReference type="GO" id="GO:0016740">
    <property type="term" value="F:transferase activity"/>
    <property type="evidence" value="ECO:0007669"/>
    <property type="project" value="UniProtKB-KW"/>
</dbReference>
<protein>
    <recommendedName>
        <fullName evidence="2">Glycosyl transferase CAP10 domain-containing protein</fullName>
    </recommendedName>
</protein>
<feature type="domain" description="Glycosyl transferase CAP10" evidence="2">
    <location>
        <begin position="52"/>
        <end position="152"/>
    </location>
</feature>
<reference evidence="3 4" key="1">
    <citation type="journal article" date="2014" name="Int. J. Syst. Evol. Microbiol.">
        <title>Complete genome sequence of Corynebacterium casei LMG S-19264T (=DSM 44701T), isolated from a smear-ripened cheese.</title>
        <authorList>
            <consortium name="US DOE Joint Genome Institute (JGI-PGF)"/>
            <person name="Walter F."/>
            <person name="Albersmeier A."/>
            <person name="Kalinowski J."/>
            <person name="Ruckert C."/>
        </authorList>
    </citation>
    <scope>NUCLEOTIDE SEQUENCE [LARGE SCALE GENOMIC DNA]</scope>
    <source>
        <strain evidence="3 4">CGMCC 1.7029</strain>
    </source>
</reference>
<dbReference type="PANTHER" id="PTHR12203:SF35">
    <property type="entry name" value="PROTEIN O-GLUCOSYLTRANSFERASE 1"/>
    <property type="match status" value="1"/>
</dbReference>
<dbReference type="EMBL" id="BMLP01000006">
    <property type="protein sequence ID" value="GGO35577.1"/>
    <property type="molecule type" value="Genomic_DNA"/>
</dbReference>
<gene>
    <name evidence="3" type="ORF">GCM10010991_28070</name>
</gene>
<sequence length="303" mass="34185">MPNGSPEPYSSRAYIYAASGKNQNIDIGFSEIVQIDESWPVISLLKANRKGAMTIGQQLRSKYLLSLEGNDVASGLKWMLFSNSVVIMPRPTCESWACESMLVPFVHFVPVAHDLSDLSEVYEWCTTHPRECEEIAMNGRSFIQNFLDPAKESMICDAVVSEYLRTCEFSVDQAELRPIAIDPVSVRRRAQERAANGEYAVAEMILGLGSKRFPDWKDEYGDPIFQKDLIKTLLNQGRVEDALAHVPNDPSDNMPGWHKILFARAFENMNRSAEALPYWIGFLETHPNHVEAQDAVRRLTVSV</sequence>
<name>A0A918DEJ7_9RHOB</name>
<evidence type="ECO:0000259" key="2">
    <source>
        <dbReference type="Pfam" id="PF05686"/>
    </source>
</evidence>
<comment type="caution">
    <text evidence="3">The sequence shown here is derived from an EMBL/GenBank/DDBJ whole genome shotgun (WGS) entry which is preliminary data.</text>
</comment>
<dbReference type="Proteomes" id="UP000598196">
    <property type="component" value="Unassembled WGS sequence"/>
</dbReference>
<dbReference type="InterPro" id="IPR051091">
    <property type="entry name" value="O-Glucosyltr/Glycosyltrsf_90"/>
</dbReference>
<dbReference type="InterPro" id="IPR006598">
    <property type="entry name" value="CAP10"/>
</dbReference>
<keyword evidence="4" id="KW-1185">Reference proteome</keyword>
<dbReference type="PANTHER" id="PTHR12203">
    <property type="entry name" value="KDEL LYS-ASP-GLU-LEU CONTAINING - RELATED"/>
    <property type="match status" value="1"/>
</dbReference>
<proteinExistence type="predicted"/>
<keyword evidence="1" id="KW-0808">Transferase</keyword>
<dbReference type="Pfam" id="PF05686">
    <property type="entry name" value="Glyco_transf_90"/>
    <property type="match status" value="1"/>
</dbReference>
<evidence type="ECO:0000313" key="3">
    <source>
        <dbReference type="EMBL" id="GGO35577.1"/>
    </source>
</evidence>